<name>A0A399Q918_9MICO</name>
<dbReference type="AlphaFoldDB" id="A0A399Q918"/>
<gene>
    <name evidence="2" type="ORF">DZF97_06445</name>
</gene>
<feature type="region of interest" description="Disordered" evidence="1">
    <location>
        <begin position="62"/>
        <end position="98"/>
    </location>
</feature>
<dbReference type="Proteomes" id="UP000265361">
    <property type="component" value="Unassembled WGS sequence"/>
</dbReference>
<protein>
    <submittedName>
        <fullName evidence="2">Uncharacterized protein</fullName>
    </submittedName>
</protein>
<accession>A0A399Q918</accession>
<organism evidence="2 3">
    <name type="scientific">Clavibacter nebraskensis</name>
    <dbReference type="NCBI Taxonomy" id="31963"/>
    <lineage>
        <taxon>Bacteria</taxon>
        <taxon>Bacillati</taxon>
        <taxon>Actinomycetota</taxon>
        <taxon>Actinomycetes</taxon>
        <taxon>Micrococcales</taxon>
        <taxon>Microbacteriaceae</taxon>
        <taxon>Clavibacter</taxon>
    </lineage>
</organism>
<evidence type="ECO:0000256" key="1">
    <source>
        <dbReference type="SAM" id="MobiDB-lite"/>
    </source>
</evidence>
<feature type="compositionally biased region" description="Polar residues" evidence="1">
    <location>
        <begin position="78"/>
        <end position="88"/>
    </location>
</feature>
<dbReference type="EMBL" id="QWED01000145">
    <property type="protein sequence ID" value="RIJ13989.1"/>
    <property type="molecule type" value="Genomic_DNA"/>
</dbReference>
<comment type="caution">
    <text evidence="2">The sequence shown here is derived from an EMBL/GenBank/DDBJ whole genome shotgun (WGS) entry which is preliminary data.</text>
</comment>
<dbReference type="Pfam" id="PF05141">
    <property type="entry name" value="DIT1_PvcA"/>
    <property type="match status" value="1"/>
</dbReference>
<sequence>MDPSAETVRRGAFAGDAVAGWCWDMFLRVVDYKQPYADGGHLSTIAATAQRLPQRRQRCNRRRIRGRSATRAAPPPSLSNRGMHTAPSSGMRRNRVVSSRGRAPIVEALRACVLHGPRVEGRPGEALGRGEALASHRVLHPAEVRRRRVPAASRLALGGPVAAGPCTPEAVLGVMNEERFRKGPSHFPWDASGDVLRRVADAIRCGRPVEVVLPSFAGRPHNPAAHRRVAPDLGELYALQLLKNISDAVSVVYAPGVLFTLVLDGRAYRPFYG</sequence>
<proteinExistence type="predicted"/>
<evidence type="ECO:0000313" key="3">
    <source>
        <dbReference type="Proteomes" id="UP000265361"/>
    </source>
</evidence>
<evidence type="ECO:0000313" key="2">
    <source>
        <dbReference type="EMBL" id="RIJ13989.1"/>
    </source>
</evidence>
<reference evidence="2 3" key="1">
    <citation type="submission" date="2018-08" db="EMBL/GenBank/DDBJ databases">
        <title>Genome Sequence of Clavibacter michiganensis Subspecies type strains, and the Atypical Peach-Colored Strains Isolated from Tomato.</title>
        <authorList>
            <person name="Osdaghi E."/>
            <person name="Portier P."/>
            <person name="Briand M."/>
            <person name="Jacques M.-A."/>
        </authorList>
    </citation>
    <scope>NUCLEOTIDE SEQUENCE [LARGE SCALE GENOMIC DNA]</scope>
    <source>
        <strain evidence="2 3">CFBP 7577</strain>
    </source>
</reference>
<dbReference type="RefSeq" id="WP_420022541.1">
    <property type="nucleotide sequence ID" value="NZ_CP040797.1"/>
</dbReference>
<dbReference type="InterPro" id="IPR007817">
    <property type="entry name" value="Isocyanide_synthase_DIT1"/>
</dbReference>